<evidence type="ECO:0000256" key="5">
    <source>
        <dbReference type="ARBA" id="ARBA00022989"/>
    </source>
</evidence>
<dbReference type="PRINTS" id="PR00260">
    <property type="entry name" value="CHEMTRNSDUCR"/>
</dbReference>
<feature type="domain" description="Methyl-accepting transducer" evidence="12">
    <location>
        <begin position="272"/>
        <end position="508"/>
    </location>
</feature>
<feature type="domain" description="HAMP" evidence="14">
    <location>
        <begin position="214"/>
        <end position="267"/>
    </location>
</feature>
<accession>A0A4R3I2Z7</accession>
<reference evidence="15 16" key="1">
    <citation type="submission" date="2019-03" db="EMBL/GenBank/DDBJ databases">
        <title>Genomic Encyclopedia of Archaeal and Bacterial Type Strains, Phase II (KMG-II): from individual species to whole genera.</title>
        <authorList>
            <person name="Goeker M."/>
        </authorList>
    </citation>
    <scope>NUCLEOTIDE SEQUENCE [LARGE SCALE GENOMIC DNA]</scope>
    <source>
        <strain evidence="15 16">DSM 15388</strain>
    </source>
</reference>
<feature type="coiled-coil region" evidence="10">
    <location>
        <begin position="266"/>
        <end position="370"/>
    </location>
</feature>
<dbReference type="SMART" id="SM00283">
    <property type="entry name" value="MA"/>
    <property type="match status" value="1"/>
</dbReference>
<dbReference type="InterPro" id="IPR003660">
    <property type="entry name" value="HAMP_dom"/>
</dbReference>
<dbReference type="InterPro" id="IPR004089">
    <property type="entry name" value="MCPsignal_dom"/>
</dbReference>
<dbReference type="Pfam" id="PF17200">
    <property type="entry name" value="sCache_2"/>
    <property type="match status" value="1"/>
</dbReference>
<dbReference type="PROSITE" id="PS50885">
    <property type="entry name" value="HAMP"/>
    <property type="match status" value="1"/>
</dbReference>
<dbReference type="Pfam" id="PF00015">
    <property type="entry name" value="MCPsignal"/>
    <property type="match status" value="1"/>
</dbReference>
<dbReference type="GO" id="GO:0004888">
    <property type="term" value="F:transmembrane signaling receptor activity"/>
    <property type="evidence" value="ECO:0007669"/>
    <property type="project" value="InterPro"/>
</dbReference>
<dbReference type="GO" id="GO:0007165">
    <property type="term" value="P:signal transduction"/>
    <property type="evidence" value="ECO:0007669"/>
    <property type="project" value="UniProtKB-KW"/>
</dbReference>
<evidence type="ECO:0000256" key="7">
    <source>
        <dbReference type="ARBA" id="ARBA00023224"/>
    </source>
</evidence>
<feature type="domain" description="T-SNARE coiled-coil homology" evidence="13">
    <location>
        <begin position="459"/>
        <end position="521"/>
    </location>
</feature>
<dbReference type="PANTHER" id="PTHR32089:SF120">
    <property type="entry name" value="METHYL-ACCEPTING CHEMOTAXIS PROTEIN TLPQ"/>
    <property type="match status" value="1"/>
</dbReference>
<evidence type="ECO:0000259" key="13">
    <source>
        <dbReference type="PROSITE" id="PS50192"/>
    </source>
</evidence>
<dbReference type="SUPFAM" id="SSF58104">
    <property type="entry name" value="Methyl-accepting chemotaxis protein (MCP) signaling domain"/>
    <property type="match status" value="1"/>
</dbReference>
<dbReference type="Proteomes" id="UP000295793">
    <property type="component" value="Unassembled WGS sequence"/>
</dbReference>
<dbReference type="SMART" id="SM01049">
    <property type="entry name" value="Cache_2"/>
    <property type="match status" value="1"/>
</dbReference>
<keyword evidence="16" id="KW-1185">Reference proteome</keyword>
<dbReference type="InterPro" id="IPR033480">
    <property type="entry name" value="sCache_2"/>
</dbReference>
<dbReference type="PROSITE" id="PS50111">
    <property type="entry name" value="CHEMOTAXIS_TRANSDUC_2"/>
    <property type="match status" value="1"/>
</dbReference>
<dbReference type="InterPro" id="IPR004090">
    <property type="entry name" value="Chemotax_Me-accpt_rcpt"/>
</dbReference>
<keyword evidence="4 11" id="KW-0812">Transmembrane</keyword>
<dbReference type="CDD" id="cd11386">
    <property type="entry name" value="MCP_signal"/>
    <property type="match status" value="1"/>
</dbReference>
<dbReference type="Gene3D" id="3.30.450.20">
    <property type="entry name" value="PAS domain"/>
    <property type="match status" value="1"/>
</dbReference>
<feature type="transmembrane region" description="Helical" evidence="11">
    <location>
        <begin position="13"/>
        <end position="34"/>
    </location>
</feature>
<comment type="caution">
    <text evidence="15">The sequence shown here is derived from an EMBL/GenBank/DDBJ whole genome shotgun (WGS) entry which is preliminary data.</text>
</comment>
<evidence type="ECO:0000256" key="4">
    <source>
        <dbReference type="ARBA" id="ARBA00022692"/>
    </source>
</evidence>
<evidence type="ECO:0000313" key="15">
    <source>
        <dbReference type="EMBL" id="TCS40158.1"/>
    </source>
</evidence>
<dbReference type="RefSeq" id="WP_165901910.1">
    <property type="nucleotide sequence ID" value="NZ_SLZR01000010.1"/>
</dbReference>
<evidence type="ECO:0000256" key="1">
    <source>
        <dbReference type="ARBA" id="ARBA00004429"/>
    </source>
</evidence>
<keyword evidence="5 11" id="KW-1133">Transmembrane helix</keyword>
<evidence type="ECO:0000256" key="6">
    <source>
        <dbReference type="ARBA" id="ARBA00023136"/>
    </source>
</evidence>
<dbReference type="GO" id="GO:0005886">
    <property type="term" value="C:plasma membrane"/>
    <property type="evidence" value="ECO:0007669"/>
    <property type="project" value="UniProtKB-SubCell"/>
</dbReference>
<dbReference type="FunFam" id="1.10.287.950:FF:000001">
    <property type="entry name" value="Methyl-accepting chemotaxis sensory transducer"/>
    <property type="match status" value="1"/>
</dbReference>
<keyword evidence="10" id="KW-0175">Coiled coil</keyword>
<proteinExistence type="inferred from homology"/>
<evidence type="ECO:0000256" key="10">
    <source>
        <dbReference type="SAM" id="Coils"/>
    </source>
</evidence>
<evidence type="ECO:0000313" key="16">
    <source>
        <dbReference type="Proteomes" id="UP000295793"/>
    </source>
</evidence>
<gene>
    <name evidence="15" type="ORF">BCF53_11079</name>
</gene>
<dbReference type="Gene3D" id="1.10.287.950">
    <property type="entry name" value="Methyl-accepting chemotaxis protein"/>
    <property type="match status" value="1"/>
</dbReference>
<dbReference type="PROSITE" id="PS50192">
    <property type="entry name" value="T_SNARE"/>
    <property type="match status" value="1"/>
</dbReference>
<organism evidence="15 16">
    <name type="scientific">Reinekea marinisedimentorum</name>
    <dbReference type="NCBI Taxonomy" id="230495"/>
    <lineage>
        <taxon>Bacteria</taxon>
        <taxon>Pseudomonadati</taxon>
        <taxon>Pseudomonadota</taxon>
        <taxon>Gammaproteobacteria</taxon>
        <taxon>Oceanospirillales</taxon>
        <taxon>Saccharospirillaceae</taxon>
        <taxon>Reinekea</taxon>
    </lineage>
</organism>
<keyword evidence="3" id="KW-0997">Cell inner membrane</keyword>
<evidence type="ECO:0000256" key="9">
    <source>
        <dbReference type="PROSITE-ProRule" id="PRU00284"/>
    </source>
</evidence>
<evidence type="ECO:0000259" key="12">
    <source>
        <dbReference type="PROSITE" id="PS50111"/>
    </source>
</evidence>
<evidence type="ECO:0000259" key="14">
    <source>
        <dbReference type="PROSITE" id="PS50885"/>
    </source>
</evidence>
<dbReference type="PANTHER" id="PTHR32089">
    <property type="entry name" value="METHYL-ACCEPTING CHEMOTAXIS PROTEIN MCPB"/>
    <property type="match status" value="1"/>
</dbReference>
<comment type="subcellular location">
    <subcellularLocation>
        <location evidence="1">Cell inner membrane</location>
        <topology evidence="1">Multi-pass membrane protein</topology>
    </subcellularLocation>
</comment>
<feature type="transmembrane region" description="Helical" evidence="11">
    <location>
        <begin position="195"/>
        <end position="213"/>
    </location>
</feature>
<evidence type="ECO:0000256" key="8">
    <source>
        <dbReference type="ARBA" id="ARBA00029447"/>
    </source>
</evidence>
<sequence length="544" mass="58773">MQFFSNLKTLTKLIILIVATTLSIIVITAISLAAEKQTMISDRVAMLLSQTETVSSILKHFSDAANSGSMSEQEAKAAAINIIDDVRYLGDEYIFMFEQKSLIAVQHATSPHLVGTSLATIKDVDGTALFKEMQSLVNSAGQGTLTYHWNDPATNTSKPKLSYVLEFKPWGWTIGTGVWIDDIDAAFNAVVVKTIIEYLIVIILLTLFTWYIARDVSKPLQALSALMDEVGSNNNLTLRSDISNHSETGKIAASANSLLSHFQTIIKNIIEASSNLSRESENLSRNADDTNQAVADQSTQIELLATAMNEMSATVEEVAQNSEHANQKTQTVNSHAQQGKVIVTNTAEQVSALANEVENISAAINNLQEEAQGIGDIVGVITSIADQTNLLALNAAIEAARAGEQGRGFAVVADEVRSLASKTQESTEEIRTKIESLQSGTETAFNRMQRGQEQARSSESQMQEVNNAFDGIVSNMNELSGMIAQIATAATEQSSVAEEINRNINEVNNSAISTREQANQISEIAQSVADQATEMAESTQGFTV</sequence>
<keyword evidence="2" id="KW-1003">Cell membrane</keyword>
<dbReference type="GO" id="GO:0006935">
    <property type="term" value="P:chemotaxis"/>
    <property type="evidence" value="ECO:0007669"/>
    <property type="project" value="InterPro"/>
</dbReference>
<evidence type="ECO:0000256" key="3">
    <source>
        <dbReference type="ARBA" id="ARBA00022519"/>
    </source>
</evidence>
<dbReference type="EMBL" id="SLZR01000010">
    <property type="protein sequence ID" value="TCS40158.1"/>
    <property type="molecule type" value="Genomic_DNA"/>
</dbReference>
<protein>
    <submittedName>
        <fullName evidence="15">Methyl-accepting chemotaxis protein</fullName>
    </submittedName>
</protein>
<keyword evidence="7 9" id="KW-0807">Transducer</keyword>
<dbReference type="InterPro" id="IPR000727">
    <property type="entry name" value="T_SNARE_dom"/>
</dbReference>
<name>A0A4R3I2Z7_9GAMM</name>
<comment type="similarity">
    <text evidence="8">Belongs to the methyl-accepting chemotaxis (MCP) protein family.</text>
</comment>
<keyword evidence="6 11" id="KW-0472">Membrane</keyword>
<dbReference type="AlphaFoldDB" id="A0A4R3I2Z7"/>
<evidence type="ECO:0000256" key="11">
    <source>
        <dbReference type="SAM" id="Phobius"/>
    </source>
</evidence>
<evidence type="ECO:0000256" key="2">
    <source>
        <dbReference type="ARBA" id="ARBA00022475"/>
    </source>
</evidence>